<dbReference type="Proteomes" id="UP000274131">
    <property type="component" value="Unassembled WGS sequence"/>
</dbReference>
<keyword evidence="3 5" id="KW-0347">Helicase</keyword>
<evidence type="ECO:0000313" key="9">
    <source>
        <dbReference type="EMBL" id="VDD96793.1"/>
    </source>
</evidence>
<evidence type="ECO:0000256" key="3">
    <source>
        <dbReference type="ARBA" id="ARBA00022806"/>
    </source>
</evidence>
<dbReference type="GO" id="GO:0016787">
    <property type="term" value="F:hydrolase activity"/>
    <property type="evidence" value="ECO:0007669"/>
    <property type="project" value="UniProtKB-KW"/>
</dbReference>
<feature type="domain" description="Helicase C-terminal" evidence="8">
    <location>
        <begin position="120"/>
        <end position="350"/>
    </location>
</feature>
<dbReference type="InterPro" id="IPR050079">
    <property type="entry name" value="DEAD_box_RNA_helicase"/>
</dbReference>
<dbReference type="InterPro" id="IPR014001">
    <property type="entry name" value="Helicase_ATP-bd"/>
</dbReference>
<sequence length="506" mass="58000">MYQFYVVEFSGGLDLKAQEAALRLGPDIVIATPGRLIDHLHNAPNFSLHNVEVLVLDEADRMLEEAFADQMKELIRLCAKNRQTMLFSATMTDQVEDLAAMSLKEPVKIFINENTETALNLRQEFIRVREKYENSREVIVAALVTRTFCDHTIVFLRTKRDCQRMHIILGLLGVKLETVNAALLPCFAGKDSAALRHIMDKNCKEIKCAFQAIDIYQALLSIEYAAYIVAEKTAVGQLHSSLSQAQRVEALSMFKNGDLDVLVSTDLAARGLDVEGVLTVINMHMPGTYKQYVHRVGRTARAHRAGRSISLIGEDDRKLLREIVSSNRGKSLKQRLIGSDVLDAYTKRLGSLSESIKKIEEEEKVERAVRMAEAEIQRGEEKISGEAKPRKWFQAESEKVRKGRFRKRSFLTCVCRSFLMKKLLPAEDIRLKRQADYYAREAKRMRKSKKIRAIYENYDEYKELKPGKKKRKSSFTSHLTSLRREAVQGFRHGFIFHFVFFRTKIL</sequence>
<dbReference type="InterPro" id="IPR001650">
    <property type="entry name" value="Helicase_C-like"/>
</dbReference>
<evidence type="ECO:0000259" key="7">
    <source>
        <dbReference type="PROSITE" id="PS51192"/>
    </source>
</evidence>
<dbReference type="GO" id="GO:0043186">
    <property type="term" value="C:P granule"/>
    <property type="evidence" value="ECO:0007669"/>
    <property type="project" value="UniProtKB-ARBA"/>
</dbReference>
<dbReference type="OrthoDB" id="10259843at2759"/>
<dbReference type="Gene3D" id="3.40.50.300">
    <property type="entry name" value="P-loop containing nucleotide triphosphate hydrolases"/>
    <property type="match status" value="2"/>
</dbReference>
<gene>
    <name evidence="9" type="ORF">EVEC_LOCUS11544</name>
</gene>
<dbReference type="PANTHER" id="PTHR47959">
    <property type="entry name" value="ATP-DEPENDENT RNA HELICASE RHLE-RELATED"/>
    <property type="match status" value="1"/>
</dbReference>
<protein>
    <submittedName>
        <fullName evidence="11">ATP-dependent RNA helicase DDX27</fullName>
    </submittedName>
</protein>
<dbReference type="GO" id="GO:0005524">
    <property type="term" value="F:ATP binding"/>
    <property type="evidence" value="ECO:0007669"/>
    <property type="project" value="UniProtKB-KW"/>
</dbReference>
<feature type="coiled-coil region" evidence="6">
    <location>
        <begin position="342"/>
        <end position="382"/>
    </location>
</feature>
<dbReference type="SUPFAM" id="SSF52540">
    <property type="entry name" value="P-loop containing nucleoside triphosphate hydrolases"/>
    <property type="match status" value="1"/>
</dbReference>
<evidence type="ECO:0000256" key="2">
    <source>
        <dbReference type="ARBA" id="ARBA00022801"/>
    </source>
</evidence>
<proteinExistence type="inferred from homology"/>
<evidence type="ECO:0000256" key="5">
    <source>
        <dbReference type="RuleBase" id="RU000492"/>
    </source>
</evidence>
<keyword evidence="6" id="KW-0175">Coiled coil</keyword>
<dbReference type="STRING" id="51028.A0A0N4VMZ9"/>
<reference evidence="11" key="1">
    <citation type="submission" date="2017-02" db="UniProtKB">
        <authorList>
            <consortium name="WormBaseParasite"/>
        </authorList>
    </citation>
    <scope>IDENTIFICATION</scope>
</reference>
<name>A0A0N4VMZ9_ENTVE</name>
<dbReference type="GO" id="GO:0003724">
    <property type="term" value="F:RNA helicase activity"/>
    <property type="evidence" value="ECO:0007669"/>
    <property type="project" value="TreeGrafter"/>
</dbReference>
<feature type="domain" description="Helicase ATP-binding" evidence="7">
    <location>
        <begin position="1"/>
        <end position="109"/>
    </location>
</feature>
<keyword evidence="4 5" id="KW-0067">ATP-binding</keyword>
<evidence type="ECO:0000313" key="11">
    <source>
        <dbReference type="WBParaSite" id="EVEC_0001234501-mRNA-1"/>
    </source>
</evidence>
<evidence type="ECO:0000256" key="6">
    <source>
        <dbReference type="SAM" id="Coils"/>
    </source>
</evidence>
<dbReference type="GO" id="GO:0005829">
    <property type="term" value="C:cytosol"/>
    <property type="evidence" value="ECO:0007669"/>
    <property type="project" value="TreeGrafter"/>
</dbReference>
<dbReference type="CDD" id="cd18787">
    <property type="entry name" value="SF2_C_DEAD"/>
    <property type="match status" value="1"/>
</dbReference>
<evidence type="ECO:0000313" key="10">
    <source>
        <dbReference type="Proteomes" id="UP000274131"/>
    </source>
</evidence>
<dbReference type="InterPro" id="IPR000629">
    <property type="entry name" value="RNA-helicase_DEAD-box_CS"/>
</dbReference>
<keyword evidence="2 5" id="KW-0378">Hydrolase</keyword>
<dbReference type="EMBL" id="UXUI01012257">
    <property type="protein sequence ID" value="VDD96793.1"/>
    <property type="molecule type" value="Genomic_DNA"/>
</dbReference>
<dbReference type="AlphaFoldDB" id="A0A0N4VMZ9"/>
<dbReference type="GO" id="GO:0003676">
    <property type="term" value="F:nucleic acid binding"/>
    <property type="evidence" value="ECO:0007669"/>
    <property type="project" value="InterPro"/>
</dbReference>
<evidence type="ECO:0000256" key="4">
    <source>
        <dbReference type="ARBA" id="ARBA00022840"/>
    </source>
</evidence>
<reference evidence="9 10" key="2">
    <citation type="submission" date="2018-10" db="EMBL/GenBank/DDBJ databases">
        <authorList>
            <consortium name="Pathogen Informatics"/>
        </authorList>
    </citation>
    <scope>NUCLEOTIDE SEQUENCE [LARGE SCALE GENOMIC DNA]</scope>
</reference>
<evidence type="ECO:0000259" key="8">
    <source>
        <dbReference type="PROSITE" id="PS51194"/>
    </source>
</evidence>
<dbReference type="SMART" id="SM00490">
    <property type="entry name" value="HELICc"/>
    <property type="match status" value="1"/>
</dbReference>
<dbReference type="InterPro" id="IPR027417">
    <property type="entry name" value="P-loop_NTPase"/>
</dbReference>
<dbReference type="Pfam" id="PF00270">
    <property type="entry name" value="DEAD"/>
    <property type="match status" value="1"/>
</dbReference>
<keyword evidence="1 5" id="KW-0547">Nucleotide-binding</keyword>
<dbReference type="Pfam" id="PF00271">
    <property type="entry name" value="Helicase_C"/>
    <property type="match status" value="1"/>
</dbReference>
<evidence type="ECO:0000256" key="1">
    <source>
        <dbReference type="ARBA" id="ARBA00022741"/>
    </source>
</evidence>
<keyword evidence="10" id="KW-1185">Reference proteome</keyword>
<dbReference type="WBParaSite" id="EVEC_0001234501-mRNA-1">
    <property type="protein sequence ID" value="EVEC_0001234501-mRNA-1"/>
    <property type="gene ID" value="EVEC_0001234501"/>
</dbReference>
<dbReference type="InterPro" id="IPR011545">
    <property type="entry name" value="DEAD/DEAH_box_helicase_dom"/>
</dbReference>
<organism evidence="11">
    <name type="scientific">Enterobius vermicularis</name>
    <name type="common">Human pinworm</name>
    <dbReference type="NCBI Taxonomy" id="51028"/>
    <lineage>
        <taxon>Eukaryota</taxon>
        <taxon>Metazoa</taxon>
        <taxon>Ecdysozoa</taxon>
        <taxon>Nematoda</taxon>
        <taxon>Chromadorea</taxon>
        <taxon>Rhabditida</taxon>
        <taxon>Spirurina</taxon>
        <taxon>Oxyuridomorpha</taxon>
        <taxon>Oxyuroidea</taxon>
        <taxon>Oxyuridae</taxon>
        <taxon>Enterobius</taxon>
    </lineage>
</organism>
<accession>A0A0N4VMZ9</accession>
<dbReference type="PROSITE" id="PS00039">
    <property type="entry name" value="DEAD_ATP_HELICASE"/>
    <property type="match status" value="1"/>
</dbReference>
<comment type="similarity">
    <text evidence="5">Belongs to the DEAD box helicase family.</text>
</comment>
<dbReference type="PANTHER" id="PTHR47959:SF1">
    <property type="entry name" value="ATP-DEPENDENT RNA HELICASE DBPA"/>
    <property type="match status" value="1"/>
</dbReference>
<dbReference type="PROSITE" id="PS51192">
    <property type="entry name" value="HELICASE_ATP_BIND_1"/>
    <property type="match status" value="1"/>
</dbReference>
<dbReference type="PROSITE" id="PS51194">
    <property type="entry name" value="HELICASE_CTER"/>
    <property type="match status" value="1"/>
</dbReference>